<reference evidence="5 6" key="1">
    <citation type="submission" date="2023-01" db="EMBL/GenBank/DDBJ databases">
        <title>Novel species of the genus Asticcacaulis isolated from rivers.</title>
        <authorList>
            <person name="Lu H."/>
        </authorList>
    </citation>
    <scope>NUCLEOTIDE SEQUENCE [LARGE SCALE GENOMIC DNA]</scope>
    <source>
        <strain evidence="5 6">DXS10W</strain>
    </source>
</reference>
<dbReference type="InterPro" id="IPR036390">
    <property type="entry name" value="WH_DNA-bd_sf"/>
</dbReference>
<proteinExistence type="predicted"/>
<evidence type="ECO:0000313" key="5">
    <source>
        <dbReference type="EMBL" id="MDC7693371.1"/>
    </source>
</evidence>
<keyword evidence="6" id="KW-1185">Reference proteome</keyword>
<feature type="domain" description="HTH gntR-type" evidence="4">
    <location>
        <begin position="5"/>
        <end position="72"/>
    </location>
</feature>
<evidence type="ECO:0000256" key="1">
    <source>
        <dbReference type="ARBA" id="ARBA00023015"/>
    </source>
</evidence>
<evidence type="ECO:0000313" key="6">
    <source>
        <dbReference type="Proteomes" id="UP001216595"/>
    </source>
</evidence>
<sequence length="209" mass="23441">MIAVRRESEQVYLLIKRELLSGQFRPGDRVDSASLRPIVGTSHIPVREALQRLCGEGLIEAFRGEGFFIPYVTETSLAGQFEFQHTVLAYCAHKGMPVDPEVLRQIDFAALRALPKAEATARLFVAVAIASRNIGAERAVRQANDGLHVVRTLTEDLIADRLQEFDHLSETWRAGDLAAFEAALARYFEKRLALVPQFVRRLERPADLT</sequence>
<comment type="caution">
    <text evidence="5">The sequence shown here is derived from an EMBL/GenBank/DDBJ whole genome shotgun (WGS) entry which is preliminary data.</text>
</comment>
<dbReference type="InterPro" id="IPR036388">
    <property type="entry name" value="WH-like_DNA-bd_sf"/>
</dbReference>
<keyword evidence="1" id="KW-0805">Transcription regulation</keyword>
<dbReference type="PANTHER" id="PTHR43537:SF24">
    <property type="entry name" value="GLUCONATE OPERON TRANSCRIPTIONAL REPRESSOR"/>
    <property type="match status" value="1"/>
</dbReference>
<dbReference type="SUPFAM" id="SSF46785">
    <property type="entry name" value="Winged helix' DNA-binding domain"/>
    <property type="match status" value="1"/>
</dbReference>
<organism evidence="5 6">
    <name type="scientific">Asticcacaulis currens</name>
    <dbReference type="NCBI Taxonomy" id="2984210"/>
    <lineage>
        <taxon>Bacteria</taxon>
        <taxon>Pseudomonadati</taxon>
        <taxon>Pseudomonadota</taxon>
        <taxon>Alphaproteobacteria</taxon>
        <taxon>Caulobacterales</taxon>
        <taxon>Caulobacteraceae</taxon>
        <taxon>Asticcacaulis</taxon>
    </lineage>
</organism>
<gene>
    <name evidence="5" type="ORF">PQU94_03630</name>
</gene>
<dbReference type="PANTHER" id="PTHR43537">
    <property type="entry name" value="TRANSCRIPTIONAL REGULATOR, GNTR FAMILY"/>
    <property type="match status" value="1"/>
</dbReference>
<name>A0ABT5ID39_9CAUL</name>
<dbReference type="SMART" id="SM00345">
    <property type="entry name" value="HTH_GNTR"/>
    <property type="match status" value="1"/>
</dbReference>
<evidence type="ECO:0000256" key="3">
    <source>
        <dbReference type="ARBA" id="ARBA00023163"/>
    </source>
</evidence>
<accession>A0ABT5ID39</accession>
<evidence type="ECO:0000259" key="4">
    <source>
        <dbReference type="PROSITE" id="PS50949"/>
    </source>
</evidence>
<evidence type="ECO:0000256" key="2">
    <source>
        <dbReference type="ARBA" id="ARBA00023125"/>
    </source>
</evidence>
<dbReference type="EMBL" id="JAQQKW010000002">
    <property type="protein sequence ID" value="MDC7693371.1"/>
    <property type="molecule type" value="Genomic_DNA"/>
</dbReference>
<dbReference type="RefSeq" id="WP_272740139.1">
    <property type="nucleotide sequence ID" value="NZ_JAQQKW010000002.1"/>
</dbReference>
<dbReference type="Pfam" id="PF00392">
    <property type="entry name" value="GntR"/>
    <property type="match status" value="1"/>
</dbReference>
<dbReference type="Gene3D" id="1.10.10.10">
    <property type="entry name" value="Winged helix-like DNA-binding domain superfamily/Winged helix DNA-binding domain"/>
    <property type="match status" value="1"/>
</dbReference>
<protein>
    <submittedName>
        <fullName evidence="5">GntR family transcriptional regulator</fullName>
    </submittedName>
</protein>
<dbReference type="PROSITE" id="PS50949">
    <property type="entry name" value="HTH_GNTR"/>
    <property type="match status" value="1"/>
</dbReference>
<keyword evidence="2" id="KW-0238">DNA-binding</keyword>
<dbReference type="InterPro" id="IPR000524">
    <property type="entry name" value="Tscrpt_reg_HTH_GntR"/>
</dbReference>
<dbReference type="Proteomes" id="UP001216595">
    <property type="component" value="Unassembled WGS sequence"/>
</dbReference>
<keyword evidence="3" id="KW-0804">Transcription</keyword>